<comment type="activity regulation">
    <text evidence="9">The formation of the proteasomal ATPase PAN-20S proteasome complex, via the docking of the C-termini of PAN into the intersubunit pockets in the alpha-rings, triggers opening of the gate for substrate entry. Interconversion between the open-gate and close-gate conformations leads to a dynamic regulation of the 20S proteasome proteolysis activity.</text>
</comment>
<dbReference type="GO" id="GO:0010498">
    <property type="term" value="P:proteasomal protein catabolic process"/>
    <property type="evidence" value="ECO:0007669"/>
    <property type="project" value="UniProtKB-UniRule"/>
</dbReference>
<feature type="propeptide" id="PRO_5019874295" description="Removed in mature form; by autocatalysis" evidence="9">
    <location>
        <begin position="1"/>
        <end position="10"/>
    </location>
</feature>
<keyword evidence="6 9" id="KW-0068">Autocatalytic cleavage</keyword>
<dbReference type="EMBL" id="QMWO01000011">
    <property type="protein sequence ID" value="RLG70287.1"/>
    <property type="molecule type" value="Genomic_DNA"/>
</dbReference>
<evidence type="ECO:0000256" key="5">
    <source>
        <dbReference type="ARBA" id="ARBA00022801"/>
    </source>
</evidence>
<protein>
    <recommendedName>
        <fullName evidence="9">Proteasome subunit beta</fullName>
        <ecNumber evidence="9">3.4.25.1</ecNumber>
    </recommendedName>
    <alternativeName>
        <fullName evidence="9">20S proteasome beta subunit</fullName>
    </alternativeName>
    <alternativeName>
        <fullName evidence="9">Proteasome core protein PsmB</fullName>
    </alternativeName>
</protein>
<evidence type="ECO:0000256" key="9">
    <source>
        <dbReference type="HAMAP-Rule" id="MF_02113"/>
    </source>
</evidence>
<dbReference type="GO" id="GO:0004298">
    <property type="term" value="F:threonine-type endopeptidase activity"/>
    <property type="evidence" value="ECO:0007669"/>
    <property type="project" value="UniProtKB-UniRule"/>
</dbReference>
<feature type="chain" id="PRO_5023392677" description="Proteasome subunit beta" evidence="9">
    <location>
        <begin position="11"/>
        <end position="214"/>
    </location>
</feature>
<reference evidence="11 12" key="1">
    <citation type="submission" date="2018-06" db="EMBL/GenBank/DDBJ databases">
        <title>Extensive metabolic versatility and redundancy in microbially diverse, dynamic hydrothermal sediments.</title>
        <authorList>
            <person name="Dombrowski N."/>
            <person name="Teske A."/>
            <person name="Baker B.J."/>
        </authorList>
    </citation>
    <scope>NUCLEOTIDE SEQUENCE [LARGE SCALE GENOMIC DNA]</scope>
    <source>
        <strain evidence="11">B9_G13</strain>
    </source>
</reference>
<dbReference type="PROSITE" id="PS51476">
    <property type="entry name" value="PROTEASOME_BETA_2"/>
    <property type="match status" value="1"/>
</dbReference>
<accession>A0A497JH21</accession>
<dbReference type="EC" id="3.4.25.1" evidence="9"/>
<keyword evidence="8 9" id="KW-0865">Zymogen</keyword>
<comment type="subcellular location">
    <subcellularLocation>
        <location evidence="9">Cytoplasm</location>
    </subcellularLocation>
</comment>
<comment type="subunit">
    <text evidence="9">The 20S proteasome core is composed of 14 alpha and 14 beta subunits that assemble into four stacked heptameric rings, resulting in a barrel-shaped structure. The two inner rings, each composed of seven catalytic beta subunits, are sandwiched by two outer rings, each composed of seven alpha subunits. The catalytic chamber with the active sites is on the inside of the barrel. Has a gated structure, the ends of the cylinder being occluded by the N-termini of the alpha-subunits. Is capped at one or both ends by the proteasome regulatory ATPase, PAN.</text>
</comment>
<dbReference type="Gene3D" id="3.60.20.10">
    <property type="entry name" value="Glutamine Phosphoribosylpyrophosphate, subunit 1, domain 1"/>
    <property type="match status" value="1"/>
</dbReference>
<evidence type="ECO:0000313" key="11">
    <source>
        <dbReference type="EMBL" id="RLG70287.1"/>
    </source>
</evidence>
<dbReference type="HAMAP" id="MF_02113_A">
    <property type="entry name" value="Proteasome_B_A"/>
    <property type="match status" value="1"/>
</dbReference>
<comment type="caution">
    <text evidence="11">The sequence shown here is derived from an EMBL/GenBank/DDBJ whole genome shotgun (WGS) entry which is preliminary data.</text>
</comment>
<comment type="similarity">
    <text evidence="9">Belongs to the peptidase T1B family.</text>
</comment>
<comment type="catalytic activity">
    <reaction evidence="1 9">
        <text>Cleavage of peptide bonds with very broad specificity.</text>
        <dbReference type="EC" id="3.4.25.1"/>
    </reaction>
</comment>
<dbReference type="InterPro" id="IPR019983">
    <property type="entry name" value="Pept_T1A_Psome_bsu_arc"/>
</dbReference>
<dbReference type="InterPro" id="IPR016050">
    <property type="entry name" value="Proteasome_bsu_CS"/>
</dbReference>
<keyword evidence="2 9" id="KW-0963">Cytoplasm</keyword>
<dbReference type="PANTHER" id="PTHR32194">
    <property type="entry name" value="METALLOPROTEASE TLDD"/>
    <property type="match status" value="1"/>
</dbReference>
<dbReference type="PANTHER" id="PTHR32194:SF0">
    <property type="entry name" value="ATP-DEPENDENT PROTEASE SUBUNIT HSLV"/>
    <property type="match status" value="1"/>
</dbReference>
<sequence length="214" mass="23440">MVKGNEIKTGTTTVGLIAKDAVVLAADMKATLGNLSYETEAKKIYKITDRIALTNAGSVGDSLAIIRFLRAHAKLYETERNTYITPKALATLLSNVLNANRFFPYVAQFIIGGVVDKPTLFEVTPYGDLIERNKFAISGSGTQLALAILDSEYRSNMSENEAVELAVKAIDASRKRDIYTGGKSIKVTVISAKGVKEISEKEVEKYLKKIEKKK</sequence>
<dbReference type="GO" id="GO:0005737">
    <property type="term" value="C:cytoplasm"/>
    <property type="evidence" value="ECO:0007669"/>
    <property type="project" value="UniProtKB-SubCell"/>
</dbReference>
<evidence type="ECO:0000256" key="2">
    <source>
        <dbReference type="ARBA" id="ARBA00022490"/>
    </source>
</evidence>
<evidence type="ECO:0000256" key="4">
    <source>
        <dbReference type="ARBA" id="ARBA00022698"/>
    </source>
</evidence>
<feature type="active site" description="Nucleophile" evidence="9 10">
    <location>
        <position position="11"/>
    </location>
</feature>
<gene>
    <name evidence="9" type="primary">psmB</name>
    <name evidence="11" type="ORF">DRO07_00565</name>
</gene>
<organism evidence="11 12">
    <name type="scientific">Candidatus Iainarchaeum sp</name>
    <dbReference type="NCBI Taxonomy" id="3101447"/>
    <lineage>
        <taxon>Archaea</taxon>
        <taxon>Candidatus Iainarchaeota</taxon>
        <taxon>Candidatus Iainarchaeia</taxon>
        <taxon>Candidatus Iainarchaeales</taxon>
        <taxon>Candidatus Iainarchaeaceae</taxon>
        <taxon>Candidatus Iainarchaeum</taxon>
    </lineage>
</organism>
<keyword evidence="7 9" id="KW-0647">Proteasome</keyword>
<dbReference type="InterPro" id="IPR001353">
    <property type="entry name" value="Proteasome_sua/b"/>
</dbReference>
<evidence type="ECO:0000256" key="1">
    <source>
        <dbReference type="ARBA" id="ARBA00001198"/>
    </source>
</evidence>
<name>A0A497JH21_9ARCH</name>
<dbReference type="SUPFAM" id="SSF56235">
    <property type="entry name" value="N-terminal nucleophile aminohydrolases (Ntn hydrolases)"/>
    <property type="match status" value="1"/>
</dbReference>
<dbReference type="PRINTS" id="PR00141">
    <property type="entry name" value="PROTEASOME"/>
</dbReference>
<dbReference type="PROSITE" id="PS00854">
    <property type="entry name" value="PROTEASOME_BETA_1"/>
    <property type="match status" value="1"/>
</dbReference>
<keyword evidence="3 9" id="KW-0645">Protease</keyword>
<proteinExistence type="inferred from homology"/>
<dbReference type="GO" id="GO:0019774">
    <property type="term" value="C:proteasome core complex, beta-subunit complex"/>
    <property type="evidence" value="ECO:0007669"/>
    <property type="project" value="UniProtKB-UniRule"/>
</dbReference>
<dbReference type="InterPro" id="IPR029055">
    <property type="entry name" value="Ntn_hydrolases_N"/>
</dbReference>
<dbReference type="Proteomes" id="UP000277633">
    <property type="component" value="Unassembled WGS sequence"/>
</dbReference>
<evidence type="ECO:0000256" key="3">
    <source>
        <dbReference type="ARBA" id="ARBA00022670"/>
    </source>
</evidence>
<dbReference type="AlphaFoldDB" id="A0A497JH21"/>
<dbReference type="InterPro" id="IPR023333">
    <property type="entry name" value="Proteasome_suB-type"/>
</dbReference>
<evidence type="ECO:0000313" key="12">
    <source>
        <dbReference type="Proteomes" id="UP000277633"/>
    </source>
</evidence>
<dbReference type="Pfam" id="PF00227">
    <property type="entry name" value="Proteasome"/>
    <property type="match status" value="1"/>
</dbReference>
<comment type="function">
    <text evidence="9">Component of the proteasome core, a large protease complex with broad specificity involved in protein degradation.</text>
</comment>
<evidence type="ECO:0000256" key="6">
    <source>
        <dbReference type="ARBA" id="ARBA00022813"/>
    </source>
</evidence>
<keyword evidence="5 9" id="KW-0378">Hydrolase</keyword>
<evidence type="ECO:0000256" key="10">
    <source>
        <dbReference type="PIRSR" id="PIRSR600243-1"/>
    </source>
</evidence>
<evidence type="ECO:0000256" key="7">
    <source>
        <dbReference type="ARBA" id="ARBA00022942"/>
    </source>
</evidence>
<keyword evidence="4 9" id="KW-0888">Threonine protease</keyword>
<dbReference type="InterPro" id="IPR000243">
    <property type="entry name" value="Pept_T1A_subB"/>
</dbReference>
<evidence type="ECO:0000256" key="8">
    <source>
        <dbReference type="ARBA" id="ARBA00023145"/>
    </source>
</evidence>